<keyword evidence="2" id="KW-0472">Membrane</keyword>
<reference evidence="3 4" key="1">
    <citation type="submission" date="2024-01" db="EMBL/GenBank/DDBJ databases">
        <title>The genomes of 5 underutilized Papilionoideae crops provide insights into root nodulation and disease resistanc.</title>
        <authorList>
            <person name="Jiang F."/>
        </authorList>
    </citation>
    <scope>NUCLEOTIDE SEQUENCE [LARGE SCALE GENOMIC DNA]</scope>
    <source>
        <strain evidence="3">JINMINGXINNONG_FW02</strain>
        <tissue evidence="3">Leaves</tissue>
    </source>
</reference>
<evidence type="ECO:0000256" key="2">
    <source>
        <dbReference type="SAM" id="Phobius"/>
    </source>
</evidence>
<protein>
    <recommendedName>
        <fullName evidence="5">START domain-containing protein</fullName>
    </recommendedName>
</protein>
<feature type="compositionally biased region" description="Polar residues" evidence="1">
    <location>
        <begin position="593"/>
        <end position="613"/>
    </location>
</feature>
<dbReference type="AlphaFoldDB" id="A0AAN9MJH3"/>
<dbReference type="PANTHER" id="PTHR34560">
    <property type="entry name" value="POLYKETIDE CYCLASE/DEHYDRASE/LIPID TRANSPORT SUPERFAMILY PROTEIN"/>
    <property type="match status" value="1"/>
</dbReference>
<evidence type="ECO:0000313" key="3">
    <source>
        <dbReference type="EMBL" id="KAK7355031.1"/>
    </source>
</evidence>
<comment type="caution">
    <text evidence="3">The sequence shown here is derived from an EMBL/GenBank/DDBJ whole genome shotgun (WGS) entry which is preliminary data.</text>
</comment>
<evidence type="ECO:0000256" key="1">
    <source>
        <dbReference type="SAM" id="MobiDB-lite"/>
    </source>
</evidence>
<evidence type="ECO:0008006" key="5">
    <source>
        <dbReference type="Google" id="ProtNLM"/>
    </source>
</evidence>
<dbReference type="Proteomes" id="UP001374584">
    <property type="component" value="Unassembled WGS sequence"/>
</dbReference>
<dbReference type="SUPFAM" id="SSF55961">
    <property type="entry name" value="Bet v1-like"/>
    <property type="match status" value="1"/>
</dbReference>
<keyword evidence="4" id="KW-1185">Reference proteome</keyword>
<feature type="region of interest" description="Disordered" evidence="1">
    <location>
        <begin position="586"/>
        <end position="613"/>
    </location>
</feature>
<keyword evidence="2" id="KW-1133">Transmembrane helix</keyword>
<evidence type="ECO:0000313" key="4">
    <source>
        <dbReference type="Proteomes" id="UP001374584"/>
    </source>
</evidence>
<proteinExistence type="predicted"/>
<sequence length="715" mass="80815">MTRRNKAKSMPCSSHITWLCLGIGSLLEIYLSLFLHPSQVINIENHHSSKPSYSAPSWNSVTVCAVQMEWIFKRYIRQQHIGGIYQETCLTLAGDAKMEKKRKIVQYRERLDRTLASPDLTNDDLLKKLVRSQLLPSLKPEVEGYKDQLVEIKTAEVSHFLHMLRSVSSDDSGRSNTSHTDWKLKQDGEEFRVMYREGSEGSPFHTMLVEGFVDGPVDVCLCISWETHLYKKWWPQSTVPTFKILSTECLQKVRIGEQLSLVRMKVSWPLSMREAVVHYYLFEYFQDDLIVVLTNSVSDSKNATETLYGFNNEVIPEAKDVVRIDLVGGFALQKVTSERSYFRTIANMDVKLDFVPPSLINFISRQLIGNGFRLYQKAVSSITTHGKGEFSKALGDPLYVRIREALCNTSVSKARNGEQLQLVATALPVEDLVESKHEEEKDASKEDTSNQYANNVMPMTTYTEELGSSKTFGEIVEVDTEEIVQIEENKKEVKDISIKEVNTSVIRGKRSVYISSEVEHALQTLDKVISMVREQRFHTRASSGIAPEETPFIKNDGTVDPYSLKLTQISSKTDVRVEVANGDISEGALQEGPDTNSSIQNSRYTGTNPNMKEVNSNKVVPTSSEQNLPTAVLSSQAVTYPLENEAIQHQTTISNKLLNTGSVEDVPSDHAEKSSRQKKLNTIVTQDMNSGVPKKVRRQKKIWYLFSALTKRRKS</sequence>
<dbReference type="PANTHER" id="PTHR34560:SF8">
    <property type="entry name" value="START-LIKE DOMAIN-CONTAINING PROTEIN-RELATED"/>
    <property type="match status" value="1"/>
</dbReference>
<dbReference type="EMBL" id="JAYMYR010000006">
    <property type="protein sequence ID" value="KAK7355031.1"/>
    <property type="molecule type" value="Genomic_DNA"/>
</dbReference>
<dbReference type="Gene3D" id="3.30.530.20">
    <property type="match status" value="1"/>
</dbReference>
<accession>A0AAN9MJH3</accession>
<name>A0AAN9MJH3_PHACN</name>
<feature type="transmembrane region" description="Helical" evidence="2">
    <location>
        <begin position="12"/>
        <end position="35"/>
    </location>
</feature>
<gene>
    <name evidence="3" type="ORF">VNO80_14276</name>
</gene>
<organism evidence="3 4">
    <name type="scientific">Phaseolus coccineus</name>
    <name type="common">Scarlet runner bean</name>
    <name type="synonym">Phaseolus multiflorus</name>
    <dbReference type="NCBI Taxonomy" id="3886"/>
    <lineage>
        <taxon>Eukaryota</taxon>
        <taxon>Viridiplantae</taxon>
        <taxon>Streptophyta</taxon>
        <taxon>Embryophyta</taxon>
        <taxon>Tracheophyta</taxon>
        <taxon>Spermatophyta</taxon>
        <taxon>Magnoliopsida</taxon>
        <taxon>eudicotyledons</taxon>
        <taxon>Gunneridae</taxon>
        <taxon>Pentapetalae</taxon>
        <taxon>rosids</taxon>
        <taxon>fabids</taxon>
        <taxon>Fabales</taxon>
        <taxon>Fabaceae</taxon>
        <taxon>Papilionoideae</taxon>
        <taxon>50 kb inversion clade</taxon>
        <taxon>NPAAA clade</taxon>
        <taxon>indigoferoid/millettioid clade</taxon>
        <taxon>Phaseoleae</taxon>
        <taxon>Phaseolus</taxon>
    </lineage>
</organism>
<dbReference type="InterPro" id="IPR023393">
    <property type="entry name" value="START-like_dom_sf"/>
</dbReference>
<keyword evidence="2" id="KW-0812">Transmembrane</keyword>